<feature type="active site" evidence="8">
    <location>
        <position position="224"/>
    </location>
</feature>
<reference evidence="11 12" key="1">
    <citation type="submission" date="2017-04" db="EMBL/GenBank/DDBJ databases">
        <title>Draft genome sequence of Tuber borchii Vittad., a whitish edible truffle.</title>
        <authorList>
            <consortium name="DOE Joint Genome Institute"/>
            <person name="Murat C."/>
            <person name="Kuo A."/>
            <person name="Barry K.W."/>
            <person name="Clum A."/>
            <person name="Dockter R.B."/>
            <person name="Fauchery L."/>
            <person name="Iotti M."/>
            <person name="Kohler A."/>
            <person name="Labutti K."/>
            <person name="Lindquist E.A."/>
            <person name="Lipzen A."/>
            <person name="Ohm R.A."/>
            <person name="Wang M."/>
            <person name="Grigoriev I.V."/>
            <person name="Zambonelli A."/>
            <person name="Martin F.M."/>
        </authorList>
    </citation>
    <scope>NUCLEOTIDE SEQUENCE [LARGE SCALE GENOMIC DNA]</scope>
    <source>
        <strain evidence="11 12">Tbo3840</strain>
    </source>
</reference>
<dbReference type="EMBL" id="NESQ01000016">
    <property type="protein sequence ID" value="PUU83186.1"/>
    <property type="molecule type" value="Genomic_DNA"/>
</dbReference>
<dbReference type="PANTHER" id="PTHR43570">
    <property type="entry name" value="ALDEHYDE DEHYDROGENASE"/>
    <property type="match status" value="1"/>
</dbReference>
<evidence type="ECO:0000256" key="1">
    <source>
        <dbReference type="ARBA" id="ARBA00009986"/>
    </source>
</evidence>
<evidence type="ECO:0000256" key="2">
    <source>
        <dbReference type="ARBA" id="ARBA00022746"/>
    </source>
</evidence>
<dbReference type="InterPro" id="IPR016161">
    <property type="entry name" value="Ald_DH/histidinol_DH"/>
</dbReference>
<dbReference type="InterPro" id="IPR029510">
    <property type="entry name" value="Ald_DH_CS_GLU"/>
</dbReference>
<evidence type="ECO:0000256" key="6">
    <source>
        <dbReference type="ARBA" id="ARBA00071369"/>
    </source>
</evidence>
<comment type="similarity">
    <text evidence="1 9">Belongs to the aldehyde dehydrogenase family.</text>
</comment>
<name>A0A2T7A622_TUBBO</name>
<dbReference type="SUPFAM" id="SSF53720">
    <property type="entry name" value="ALDH-like"/>
    <property type="match status" value="1"/>
</dbReference>
<dbReference type="PANTHER" id="PTHR43570:SF11">
    <property type="entry name" value="ALDEHYDE DEHYDROGENASE"/>
    <property type="match status" value="1"/>
</dbReference>
<dbReference type="InterPro" id="IPR015590">
    <property type="entry name" value="Aldehyde_DH_dom"/>
</dbReference>
<proteinExistence type="inferred from homology"/>
<dbReference type="GO" id="GO:0004029">
    <property type="term" value="F:aldehyde dehydrogenase (NAD+) activity"/>
    <property type="evidence" value="ECO:0007669"/>
    <property type="project" value="TreeGrafter"/>
</dbReference>
<dbReference type="OrthoDB" id="440325at2759"/>
<dbReference type="STRING" id="42251.A0A2T7A622"/>
<dbReference type="Proteomes" id="UP000244722">
    <property type="component" value="Unassembled WGS sequence"/>
</dbReference>
<dbReference type="EC" id="1.2.1.82" evidence="5"/>
<evidence type="ECO:0000256" key="7">
    <source>
        <dbReference type="ARBA" id="ARBA00082640"/>
    </source>
</evidence>
<dbReference type="InterPro" id="IPR016162">
    <property type="entry name" value="Ald_DH_N"/>
</dbReference>
<dbReference type="GO" id="GO:0006081">
    <property type="term" value="P:aldehyde metabolic process"/>
    <property type="evidence" value="ECO:0007669"/>
    <property type="project" value="InterPro"/>
</dbReference>
<evidence type="ECO:0000259" key="10">
    <source>
        <dbReference type="Pfam" id="PF00171"/>
    </source>
</evidence>
<dbReference type="Gene3D" id="3.40.309.10">
    <property type="entry name" value="Aldehyde Dehydrogenase, Chain A, domain 2"/>
    <property type="match status" value="1"/>
</dbReference>
<keyword evidence="3 9" id="KW-0560">Oxidoreductase</keyword>
<sequence>MASHLLIPFSSTPVESIAPTVSRLQSTFTSLKTHPLAYREEQLRKLYWGIKDNEQRLIQALKADLGKPYFEAKVVEIDWTCADLLYVLKNLRKWAADDKVDLPLLHRLVLSPRIRKEPMGTVLVIGAFNYPAPLALAPLIGAIAAGNTAVIKPSEQAPHSAAVITRIIESALDPEAYAVVNGSIPESTELLNQKFDKICYTGNGAVGRIVATAAIKHLTPVLLELGGLNPCFITKSADAKLAAKRIAWGKFHNLGQVCLAPDYVIIHPSLEAEFVGAFVQTLKEFFPEGASKSPDLGRIVNTRCYHRITELLNNTKGTILYGGGQDESRLFIEPTLVKIASPEDSLLSEEIFGPLLPMLAVEDLDSMISVARKVGDCPLALYIFSGEKEEEEKILKNIRSGGATVNDVFFHAVLPSVPFGGVGESGTGSYRGKASFDAFTHRRPVVNQPLWMESQLRMRYPPFTPKKLDLMRKASGTTEPNFGRDGKLLRRSLVSWVLLLGAHSRKRAAFRYLLLMAGRKHTPLWQFVVLVLGECVKMRRHMVTMSRCPLQVLMRMKMQELRC</sequence>
<dbReference type="GO" id="GO:0016117">
    <property type="term" value="P:carotenoid biosynthetic process"/>
    <property type="evidence" value="ECO:0007669"/>
    <property type="project" value="UniProtKB-KW"/>
</dbReference>
<protein>
    <recommendedName>
        <fullName evidence="6">Beta-apo-4'-carotenal oxygenase</fullName>
        <ecNumber evidence="5">1.2.1.82</ecNumber>
    </recommendedName>
    <alternativeName>
        <fullName evidence="7">Beta-apo-4'-carotenal dehydrogenase</fullName>
    </alternativeName>
</protein>
<keyword evidence="12" id="KW-1185">Reference proteome</keyword>
<evidence type="ECO:0000256" key="9">
    <source>
        <dbReference type="RuleBase" id="RU003345"/>
    </source>
</evidence>
<gene>
    <name evidence="11" type="ORF">B9Z19DRAFT_965314</name>
</gene>
<dbReference type="FunFam" id="3.40.605.10:FF:000004">
    <property type="entry name" value="Aldehyde dehydrogenase"/>
    <property type="match status" value="1"/>
</dbReference>
<dbReference type="GO" id="GO:0005737">
    <property type="term" value="C:cytoplasm"/>
    <property type="evidence" value="ECO:0007669"/>
    <property type="project" value="TreeGrafter"/>
</dbReference>
<dbReference type="AlphaFoldDB" id="A0A2T7A622"/>
<dbReference type="Pfam" id="PF00171">
    <property type="entry name" value="Aldedh"/>
    <property type="match status" value="1"/>
</dbReference>
<keyword evidence="2" id="KW-0125">Carotenoid biosynthesis</keyword>
<keyword evidence="4" id="KW-0520">NAD</keyword>
<evidence type="ECO:0000256" key="5">
    <source>
        <dbReference type="ARBA" id="ARBA00066967"/>
    </source>
</evidence>
<evidence type="ECO:0000256" key="8">
    <source>
        <dbReference type="PROSITE-ProRule" id="PRU10007"/>
    </source>
</evidence>
<dbReference type="Gene3D" id="3.40.605.10">
    <property type="entry name" value="Aldehyde Dehydrogenase, Chain A, domain 1"/>
    <property type="match status" value="1"/>
</dbReference>
<feature type="domain" description="Aldehyde dehydrogenase" evidence="10">
    <location>
        <begin position="20"/>
        <end position="443"/>
    </location>
</feature>
<evidence type="ECO:0000256" key="3">
    <source>
        <dbReference type="ARBA" id="ARBA00023002"/>
    </source>
</evidence>
<evidence type="ECO:0000256" key="4">
    <source>
        <dbReference type="ARBA" id="ARBA00023027"/>
    </source>
</evidence>
<organism evidence="11 12">
    <name type="scientific">Tuber borchii</name>
    <name type="common">White truffle</name>
    <dbReference type="NCBI Taxonomy" id="42251"/>
    <lineage>
        <taxon>Eukaryota</taxon>
        <taxon>Fungi</taxon>
        <taxon>Dikarya</taxon>
        <taxon>Ascomycota</taxon>
        <taxon>Pezizomycotina</taxon>
        <taxon>Pezizomycetes</taxon>
        <taxon>Pezizales</taxon>
        <taxon>Tuberaceae</taxon>
        <taxon>Tuber</taxon>
    </lineage>
</organism>
<dbReference type="InterPro" id="IPR016163">
    <property type="entry name" value="Ald_DH_C"/>
</dbReference>
<comment type="caution">
    <text evidence="11">The sequence shown here is derived from an EMBL/GenBank/DDBJ whole genome shotgun (WGS) entry which is preliminary data.</text>
</comment>
<dbReference type="InterPro" id="IPR012394">
    <property type="entry name" value="Aldehyde_DH_NAD(P)"/>
</dbReference>
<dbReference type="CDD" id="cd07135">
    <property type="entry name" value="ALDH_F14-YMR110C"/>
    <property type="match status" value="1"/>
</dbReference>
<accession>A0A2T7A622</accession>
<evidence type="ECO:0000313" key="12">
    <source>
        <dbReference type="Proteomes" id="UP000244722"/>
    </source>
</evidence>
<dbReference type="PROSITE" id="PS00687">
    <property type="entry name" value="ALDEHYDE_DEHYDR_GLU"/>
    <property type="match status" value="1"/>
</dbReference>
<evidence type="ECO:0000313" key="11">
    <source>
        <dbReference type="EMBL" id="PUU83186.1"/>
    </source>
</evidence>
<dbReference type="FunFam" id="3.40.309.10:FF:000003">
    <property type="entry name" value="Aldehyde dehydrogenase"/>
    <property type="match status" value="1"/>
</dbReference>